<gene>
    <name evidence="1" type="ORF">QFC22_004164</name>
</gene>
<reference evidence="1" key="1">
    <citation type="submission" date="2023-04" db="EMBL/GenBank/DDBJ databases">
        <title>Draft Genome sequencing of Naganishia species isolated from polar environments using Oxford Nanopore Technology.</title>
        <authorList>
            <person name="Leo P."/>
            <person name="Venkateswaran K."/>
        </authorList>
    </citation>
    <scope>NUCLEOTIDE SEQUENCE</scope>
    <source>
        <strain evidence="1">MNA-CCFEE 5425</strain>
    </source>
</reference>
<evidence type="ECO:0000313" key="1">
    <source>
        <dbReference type="EMBL" id="KAJ9118254.1"/>
    </source>
</evidence>
<comment type="caution">
    <text evidence="1">The sequence shown here is derived from an EMBL/GenBank/DDBJ whole genome shotgun (WGS) entry which is preliminary data.</text>
</comment>
<evidence type="ECO:0000313" key="2">
    <source>
        <dbReference type="Proteomes" id="UP001243375"/>
    </source>
</evidence>
<dbReference type="EMBL" id="JASBWU010000011">
    <property type="protein sequence ID" value="KAJ9118254.1"/>
    <property type="molecule type" value="Genomic_DNA"/>
</dbReference>
<accession>A0ACC2X2I8</accession>
<sequence>MANVLGGTEKGAGQQQAVMADGAISAVTLDDAAKDLGIIDRDLQWYFNSFFLPLVSCSTHLELQEVLE</sequence>
<keyword evidence="2" id="KW-1185">Reference proteome</keyword>
<dbReference type="Proteomes" id="UP001243375">
    <property type="component" value="Unassembled WGS sequence"/>
</dbReference>
<protein>
    <submittedName>
        <fullName evidence="1">Uncharacterized protein</fullName>
    </submittedName>
</protein>
<organism evidence="1 2">
    <name type="scientific">Naganishia vaughanmartiniae</name>
    <dbReference type="NCBI Taxonomy" id="1424756"/>
    <lineage>
        <taxon>Eukaryota</taxon>
        <taxon>Fungi</taxon>
        <taxon>Dikarya</taxon>
        <taxon>Basidiomycota</taxon>
        <taxon>Agaricomycotina</taxon>
        <taxon>Tremellomycetes</taxon>
        <taxon>Filobasidiales</taxon>
        <taxon>Filobasidiaceae</taxon>
        <taxon>Naganishia</taxon>
    </lineage>
</organism>
<name>A0ACC2X2I8_9TREE</name>
<proteinExistence type="predicted"/>